<sequence>MNNFLQENLFAIILFLLLIILLLIGIIAFVVVKLLLSKTVQTQAQQPERIVLTPTVESPAVKVRKLSEEHVSEKFFCENHPDVASVGSCLICEDVFCEKCLIEHENMYFCKEHFKTFANNKWKQITDVKTTPHTPEDGLFVYHFKRHLWKNKQTPSFVLTHYKINIEEDFIESFVQLNVLEEDADKLAEDIERFRASH</sequence>
<evidence type="ECO:0000313" key="1">
    <source>
        <dbReference type="EMBL" id="AUN96591.1"/>
    </source>
</evidence>
<dbReference type="EMBL" id="CP025704">
    <property type="protein sequence ID" value="AUN96591.1"/>
    <property type="molecule type" value="Genomic_DNA"/>
</dbReference>
<dbReference type="Proteomes" id="UP000235584">
    <property type="component" value="Chromosome"/>
</dbReference>
<dbReference type="AlphaFoldDB" id="A0A2K9NM52"/>
<accession>A0A2K9NM52</accession>
<dbReference type="OrthoDB" id="5294699at2"/>
<name>A0A2K9NM52_BACTC</name>
<keyword evidence="2" id="KW-1185">Reference proteome</keyword>
<evidence type="ECO:0000313" key="2">
    <source>
        <dbReference type="Proteomes" id="UP000235584"/>
    </source>
</evidence>
<proteinExistence type="predicted"/>
<organism evidence="1 2">
    <name type="scientific">Bacteriovorax stolpii</name>
    <name type="common">Bdellovibrio stolpii</name>
    <dbReference type="NCBI Taxonomy" id="960"/>
    <lineage>
        <taxon>Bacteria</taxon>
        <taxon>Pseudomonadati</taxon>
        <taxon>Bdellovibrionota</taxon>
        <taxon>Bacteriovoracia</taxon>
        <taxon>Bacteriovoracales</taxon>
        <taxon>Bacteriovoracaceae</taxon>
        <taxon>Bacteriovorax</taxon>
    </lineage>
</organism>
<reference evidence="1 2" key="1">
    <citation type="submission" date="2018-01" db="EMBL/GenBank/DDBJ databases">
        <title>Complete genome sequence of Bacteriovorax stolpii DSM12778.</title>
        <authorList>
            <person name="Tang B."/>
            <person name="Chang J."/>
        </authorList>
    </citation>
    <scope>NUCLEOTIDE SEQUENCE [LARGE SCALE GENOMIC DNA]</scope>
    <source>
        <strain evidence="1 2">DSM 12778</strain>
    </source>
</reference>
<gene>
    <name evidence="1" type="ORF">C0V70_00415</name>
</gene>
<dbReference type="KEGG" id="bsto:C0V70_00415"/>
<protein>
    <submittedName>
        <fullName evidence="1">Uncharacterized protein</fullName>
    </submittedName>
</protein>
<dbReference type="RefSeq" id="WP_102241886.1">
    <property type="nucleotide sequence ID" value="NZ_CP025704.1"/>
</dbReference>